<reference evidence="2 3" key="1">
    <citation type="submission" date="2018-09" db="EMBL/GenBank/DDBJ databases">
        <authorList>
            <person name="Wang F."/>
        </authorList>
    </citation>
    <scope>NUCLEOTIDE SEQUENCE [LARGE SCALE GENOMIC DNA]</scope>
    <source>
        <strain evidence="2 3">PLHSC7-2</strain>
    </source>
</reference>
<dbReference type="AlphaFoldDB" id="A0A418YDL5"/>
<feature type="transmembrane region" description="Helical" evidence="1">
    <location>
        <begin position="61"/>
        <end position="87"/>
    </location>
</feature>
<sequence>MFIVRNAIVIALALLTGIALPYCYAYLDISYVQEVQVWLVTNKPLLNFFNQYLDSLMAEQAMYWLVTSVTAGVYALMFGAVLGLVIGFIGSGRLFFYLCLWYPLVIFISGFFPQLQNLKIEDFSLSAPVEAIGHNWQGILIILFVLFWVFFAIFNGFSAPQLKKDPHDDYLL</sequence>
<keyword evidence="1" id="KW-1133">Transmembrane helix</keyword>
<evidence type="ECO:0000313" key="2">
    <source>
        <dbReference type="EMBL" id="RJG42639.1"/>
    </source>
</evidence>
<keyword evidence="1" id="KW-0472">Membrane</keyword>
<feature type="transmembrane region" description="Helical" evidence="1">
    <location>
        <begin position="94"/>
        <end position="115"/>
    </location>
</feature>
<reference evidence="2 3" key="2">
    <citation type="submission" date="2019-01" db="EMBL/GenBank/DDBJ databases">
        <title>Motilimonas pumilus sp. nov., isolated from the gut of sea cucumber (Apostichopus japonicus).</title>
        <authorList>
            <person name="Wang F.-Q."/>
            <person name="Ren L.-H."/>
            <person name="Lin Y.-W."/>
            <person name="Sun G.-H."/>
            <person name="Du Z.-J."/>
            <person name="Zhao J.-X."/>
            <person name="Liu X.-J."/>
            <person name="Liu L.-J."/>
        </authorList>
    </citation>
    <scope>NUCLEOTIDE SEQUENCE [LARGE SCALE GENOMIC DNA]</scope>
    <source>
        <strain evidence="2 3">PLHSC7-2</strain>
    </source>
</reference>
<feature type="transmembrane region" description="Helical" evidence="1">
    <location>
        <begin position="135"/>
        <end position="154"/>
    </location>
</feature>
<organism evidence="2 3">
    <name type="scientific">Motilimonas pumila</name>
    <dbReference type="NCBI Taxonomy" id="2303987"/>
    <lineage>
        <taxon>Bacteria</taxon>
        <taxon>Pseudomonadati</taxon>
        <taxon>Pseudomonadota</taxon>
        <taxon>Gammaproteobacteria</taxon>
        <taxon>Alteromonadales</taxon>
        <taxon>Alteromonadales genera incertae sedis</taxon>
        <taxon>Motilimonas</taxon>
    </lineage>
</organism>
<evidence type="ECO:0000313" key="3">
    <source>
        <dbReference type="Proteomes" id="UP000283255"/>
    </source>
</evidence>
<dbReference type="EMBL" id="QZCH01000015">
    <property type="protein sequence ID" value="RJG42639.1"/>
    <property type="molecule type" value="Genomic_DNA"/>
</dbReference>
<protein>
    <submittedName>
        <fullName evidence="2">Uncharacterized protein</fullName>
    </submittedName>
</protein>
<proteinExistence type="predicted"/>
<evidence type="ECO:0000256" key="1">
    <source>
        <dbReference type="SAM" id="Phobius"/>
    </source>
</evidence>
<gene>
    <name evidence="2" type="ORF">D1Z90_12285</name>
</gene>
<dbReference type="Proteomes" id="UP000283255">
    <property type="component" value="Unassembled WGS sequence"/>
</dbReference>
<name>A0A418YDL5_9GAMM</name>
<accession>A0A418YDL5</accession>
<comment type="caution">
    <text evidence="2">The sequence shown here is derived from an EMBL/GenBank/DDBJ whole genome shotgun (WGS) entry which is preliminary data.</text>
</comment>
<dbReference type="RefSeq" id="WP_119911065.1">
    <property type="nucleotide sequence ID" value="NZ_QZCH01000015.1"/>
</dbReference>
<keyword evidence="1" id="KW-0812">Transmembrane</keyword>
<keyword evidence="3" id="KW-1185">Reference proteome</keyword>